<protein>
    <submittedName>
        <fullName evidence="1">Uncharacterized protein</fullName>
    </submittedName>
</protein>
<accession>A0AA36HW06</accession>
<keyword evidence="2" id="KW-1185">Reference proteome</keyword>
<dbReference type="AlphaFoldDB" id="A0AA36HW06"/>
<name>A0AA36HW06_9DINO</name>
<reference evidence="1" key="1">
    <citation type="submission" date="2023-08" db="EMBL/GenBank/DDBJ databases">
        <authorList>
            <person name="Chen Y."/>
            <person name="Shah S."/>
            <person name="Dougan E. K."/>
            <person name="Thang M."/>
            <person name="Chan C."/>
        </authorList>
    </citation>
    <scope>NUCLEOTIDE SEQUENCE</scope>
</reference>
<dbReference type="Proteomes" id="UP001178507">
    <property type="component" value="Unassembled WGS sequence"/>
</dbReference>
<proteinExistence type="predicted"/>
<dbReference type="EMBL" id="CAUJNA010000381">
    <property type="protein sequence ID" value="CAJ1376317.1"/>
    <property type="molecule type" value="Genomic_DNA"/>
</dbReference>
<evidence type="ECO:0000313" key="2">
    <source>
        <dbReference type="Proteomes" id="UP001178507"/>
    </source>
</evidence>
<dbReference type="SUPFAM" id="SSF53335">
    <property type="entry name" value="S-adenosyl-L-methionine-dependent methyltransferases"/>
    <property type="match status" value="1"/>
</dbReference>
<dbReference type="InterPro" id="IPR029063">
    <property type="entry name" value="SAM-dependent_MTases_sf"/>
</dbReference>
<organism evidence="1 2">
    <name type="scientific">Effrenium voratum</name>
    <dbReference type="NCBI Taxonomy" id="2562239"/>
    <lineage>
        <taxon>Eukaryota</taxon>
        <taxon>Sar</taxon>
        <taxon>Alveolata</taxon>
        <taxon>Dinophyceae</taxon>
        <taxon>Suessiales</taxon>
        <taxon>Symbiodiniaceae</taxon>
        <taxon>Effrenium</taxon>
    </lineage>
</organism>
<gene>
    <name evidence="1" type="ORF">EVOR1521_LOCUS5410</name>
</gene>
<sequence length="538" mass="59208">MACDAVPLRGVRVPGVDSSSQLGNVRRSLQGYVRCFPPGDYFRYKKLAQAVVWAEVLFEPDTSGAQNLRRSCRLAAGTLALLLCVNLFAWNGVRQLLEHGPGGAHFADLRESLAAKEALGALELAVKLPWAEQNAAEPWPFFALLAILSERLASTSTSSTASRSLAPLEALWKAWLESGNWSLPGEAKAEAEVQGVDCDAVTAMGAVTSALAALPEPSLQSSALPLAWEGLARPISEVPRKALATAQAQVLRCRQASDSWHRLLSPSWGTFWRGLDRLSAARDVMVSLQLQLDDRIHLSEKSRELLRNHSVPVAFFMSLHPPHLPTKAAEEGYWFLADRIRASGSPHCNPAFLYVAEMLDLHRSIKQIASPMRLVDIGAHLGDCVLWAAARWSDARILAVEMRADNAGHLRRAAQLGGHEGRLEIRSLEVTSAASACDPLQGRSTIDCILDHWAQEEIELVSVFLGGEGEVQALLGGLKWLRSKRLQGVLVRSTSSPIESFWRLLEEHSLPYRLVTLRTEHDLILVRLDSYLDHLLKR</sequence>
<comment type="caution">
    <text evidence="1">The sequence shown here is derived from an EMBL/GenBank/DDBJ whole genome shotgun (WGS) entry which is preliminary data.</text>
</comment>
<dbReference type="Gene3D" id="3.40.50.150">
    <property type="entry name" value="Vaccinia Virus protein VP39"/>
    <property type="match status" value="1"/>
</dbReference>
<evidence type="ECO:0000313" key="1">
    <source>
        <dbReference type="EMBL" id="CAJ1376317.1"/>
    </source>
</evidence>